<feature type="domain" description="DUF6950" evidence="1">
    <location>
        <begin position="4"/>
        <end position="128"/>
    </location>
</feature>
<evidence type="ECO:0000313" key="2">
    <source>
        <dbReference type="EMBL" id="MBB4277021.1"/>
    </source>
</evidence>
<reference evidence="2 3" key="1">
    <citation type="submission" date="2020-08" db="EMBL/GenBank/DDBJ databases">
        <title>Genomic Encyclopedia of Type Strains, Phase IV (KMG-V): Genome sequencing to study the core and pangenomes of soil and plant-associated prokaryotes.</title>
        <authorList>
            <person name="Whitman W."/>
        </authorList>
    </citation>
    <scope>NUCLEOTIDE SEQUENCE [LARGE SCALE GENOMIC DNA]</scope>
    <source>
        <strain evidence="2 3">SEMIA 402</strain>
    </source>
</reference>
<accession>A0A7W6RRY2</accession>
<evidence type="ECO:0000313" key="3">
    <source>
        <dbReference type="Proteomes" id="UP000533641"/>
    </source>
</evidence>
<dbReference type="InterPro" id="IPR053802">
    <property type="entry name" value="DUF6950"/>
</dbReference>
<dbReference type="EMBL" id="JACIGM010000011">
    <property type="protein sequence ID" value="MBB4277021.1"/>
    <property type="molecule type" value="Genomic_DNA"/>
</dbReference>
<proteinExistence type="predicted"/>
<protein>
    <recommendedName>
        <fullName evidence="1">DUF6950 domain-containing protein</fullName>
    </recommendedName>
</protein>
<gene>
    <name evidence="2" type="ORF">GGE12_004819</name>
</gene>
<comment type="caution">
    <text evidence="2">The sequence shown here is derived from an EMBL/GenBank/DDBJ whole genome shotgun (WGS) entry which is preliminary data.</text>
</comment>
<dbReference type="Proteomes" id="UP000533641">
    <property type="component" value="Unassembled WGS sequence"/>
</dbReference>
<organism evidence="2 3">
    <name type="scientific">Rhizobium mongolense</name>
    <dbReference type="NCBI Taxonomy" id="57676"/>
    <lineage>
        <taxon>Bacteria</taxon>
        <taxon>Pseudomonadati</taxon>
        <taxon>Pseudomonadota</taxon>
        <taxon>Alphaproteobacteria</taxon>
        <taxon>Hyphomicrobiales</taxon>
        <taxon>Rhizobiaceae</taxon>
        <taxon>Rhizobium/Agrobacterium group</taxon>
        <taxon>Rhizobium</taxon>
    </lineage>
</organism>
<dbReference type="Pfam" id="PF22262">
    <property type="entry name" value="DUF6950"/>
    <property type="match status" value="1"/>
</dbReference>
<name>A0A7W6RRY2_9HYPH</name>
<dbReference type="RefSeq" id="WP_183927657.1">
    <property type="nucleotide sequence ID" value="NZ_JACIGM010000011.1"/>
</dbReference>
<dbReference type="AlphaFoldDB" id="A0A7W6RRY2"/>
<evidence type="ECO:0000259" key="1">
    <source>
        <dbReference type="Pfam" id="PF22262"/>
    </source>
</evidence>
<sequence length="129" mass="14171">MLSEQLKAFIGAAQARPMVWGYDDCTGWPSLWVEQITARPLPRPVYSSRDEAMAIIAEHGSLARLWANVLCGVLDETGIPEIGDIGVIDTGRAGHVGGIFMHGGFFAWRGETRVAPILPRTIIRVWSIQ</sequence>